<accession>A0A7V8U8M1</accession>
<evidence type="ECO:0008006" key="3">
    <source>
        <dbReference type="Google" id="ProtNLM"/>
    </source>
</evidence>
<evidence type="ECO:0000313" key="2">
    <source>
        <dbReference type="Proteomes" id="UP000589292"/>
    </source>
</evidence>
<dbReference type="EMBL" id="VDES01000002">
    <property type="protein sequence ID" value="MBA1374510.1"/>
    <property type="molecule type" value="Genomic_DNA"/>
</dbReference>
<dbReference type="Proteomes" id="UP000589292">
    <property type="component" value="Unassembled WGS sequence"/>
</dbReference>
<protein>
    <recommendedName>
        <fullName evidence="3">ApeA N-terminal domain-containing protein</fullName>
    </recommendedName>
</protein>
<comment type="caution">
    <text evidence="1">The sequence shown here is derived from an EMBL/GenBank/DDBJ whole genome shotgun (WGS) entry which is preliminary data.</text>
</comment>
<gene>
    <name evidence="1" type="ORF">FG486_09175</name>
</gene>
<keyword evidence="2" id="KW-1185">Reference proteome</keyword>
<proteinExistence type="predicted"/>
<organism evidence="1 2">
    <name type="scientific">Sphingomonas ursincola</name>
    <dbReference type="NCBI Taxonomy" id="56361"/>
    <lineage>
        <taxon>Bacteria</taxon>
        <taxon>Pseudomonadati</taxon>
        <taxon>Pseudomonadota</taxon>
        <taxon>Alphaproteobacteria</taxon>
        <taxon>Sphingomonadales</taxon>
        <taxon>Sphingomonadaceae</taxon>
        <taxon>Sphingomonas</taxon>
    </lineage>
</organism>
<reference evidence="1 2" key="1">
    <citation type="journal article" date="1994" name="Int. J. Syst. Bacteriol.">
        <title>Phylogenetic positions of novel aerobic, bacteriochlorophyll a-containing bacteria and description of Roseococcus thiosulfatophilus gen. nov., sp. nov., Erythromicrobium ramosum gen. nov., sp. nov., and Erythrobacter litoralis sp. nov.</title>
        <authorList>
            <person name="Yurkov V."/>
            <person name="Stackebrandt E."/>
            <person name="Holmes A."/>
            <person name="Fuerst J.A."/>
            <person name="Hugenholtz P."/>
            <person name="Golecki J."/>
            <person name="Gad'on N."/>
            <person name="Gorlenko V.M."/>
            <person name="Kompantseva E.I."/>
            <person name="Drews G."/>
        </authorList>
    </citation>
    <scope>NUCLEOTIDE SEQUENCE [LARGE SCALE GENOMIC DNA]</scope>
    <source>
        <strain evidence="1 2">KR-99</strain>
    </source>
</reference>
<evidence type="ECO:0000313" key="1">
    <source>
        <dbReference type="EMBL" id="MBA1374510.1"/>
    </source>
</evidence>
<dbReference type="AlphaFoldDB" id="A0A7V8U8M1"/>
<name>A0A7V8U8M1_9SPHN</name>
<dbReference type="RefSeq" id="WP_181267311.1">
    <property type="nucleotide sequence ID" value="NZ_BAAAGB010000001.1"/>
</dbReference>
<sequence length="464" mass="53463">MARDRLEKDTDYICCEQFTGRAIQGALRLSDDRIEVRLVSFDDFFFIDRDTEHLPLRLEDNSYATMHSAFCGGPGSYSSRTEKTHNQTISANTLTHGPDEWKPDDPIRHVTFELPRAEAFLRYDPKIKELESNSPWSEIDTYAFAVELPELTVRLGYRSTVSMVSERVRVEAPVFVIDFAQPRSIKTYLEDVQTIVRFVSSVLGLTMHPENIRIRRVSDEEMRSSVEKGDFLGDHSVTEMWFSKSHQDDGEARPYRAFVGLFDEEEMRAFRACLRVWIEREPEWARSNALMIECLRLQREISAERMLAACKWLEEVPTAKAVRVTDDSIVKIIVDAALQAADQLGQDRLKARIPQALERLTLESHRERFERLVTKIADRFGPGVVHKDMPDHLIAALRDFRGKVAHGHYEPQDDAESEAFARSIFAVEALCLLLTCFDMPMTANGLEWIRDNPLVEHYRLFSLN</sequence>